<proteinExistence type="predicted"/>
<dbReference type="EMBL" id="JBHTHX010001172">
    <property type="protein sequence ID" value="MFD0888063.1"/>
    <property type="molecule type" value="Genomic_DNA"/>
</dbReference>
<evidence type="ECO:0000313" key="2">
    <source>
        <dbReference type="Proteomes" id="UP001597024"/>
    </source>
</evidence>
<evidence type="ECO:0000313" key="1">
    <source>
        <dbReference type="EMBL" id="MFD0888063.1"/>
    </source>
</evidence>
<protein>
    <submittedName>
        <fullName evidence="1">Uncharacterized protein</fullName>
    </submittedName>
</protein>
<organism evidence="1 2">
    <name type="scientific">Streptosporangium algeriense</name>
    <dbReference type="NCBI Taxonomy" id="1682748"/>
    <lineage>
        <taxon>Bacteria</taxon>
        <taxon>Bacillati</taxon>
        <taxon>Actinomycetota</taxon>
        <taxon>Actinomycetes</taxon>
        <taxon>Streptosporangiales</taxon>
        <taxon>Streptosporangiaceae</taxon>
        <taxon>Streptosporangium</taxon>
    </lineage>
</organism>
<keyword evidence="2" id="KW-1185">Reference proteome</keyword>
<reference evidence="2" key="1">
    <citation type="journal article" date="2019" name="Int. J. Syst. Evol. Microbiol.">
        <title>The Global Catalogue of Microorganisms (GCM) 10K type strain sequencing project: providing services to taxonomists for standard genome sequencing and annotation.</title>
        <authorList>
            <consortium name="The Broad Institute Genomics Platform"/>
            <consortium name="The Broad Institute Genome Sequencing Center for Infectious Disease"/>
            <person name="Wu L."/>
            <person name="Ma J."/>
        </authorList>
    </citation>
    <scope>NUCLEOTIDE SEQUENCE [LARGE SCALE GENOMIC DNA]</scope>
    <source>
        <strain evidence="2">CCUG 62974</strain>
    </source>
</reference>
<comment type="caution">
    <text evidence="1">The sequence shown here is derived from an EMBL/GenBank/DDBJ whole genome shotgun (WGS) entry which is preliminary data.</text>
</comment>
<name>A0ABW3DW42_9ACTN</name>
<gene>
    <name evidence="1" type="ORF">ACFQ08_26285</name>
</gene>
<accession>A0ABW3DW42</accession>
<feature type="non-terminal residue" evidence="1">
    <location>
        <position position="1"/>
    </location>
</feature>
<sequence length="90" mass="9132">VLAGTRSGGLTRHHNVLIPRGRGGFGASLAPVRRADGTLDDLLVGSPDHGAVVLIGGAVRKGSYPGLSARRLRPHGTGPAGSLYGYALLP</sequence>
<dbReference type="Proteomes" id="UP001597024">
    <property type="component" value="Unassembled WGS sequence"/>
</dbReference>